<dbReference type="SUPFAM" id="SSF55073">
    <property type="entry name" value="Nucleotide cyclase"/>
    <property type="match status" value="1"/>
</dbReference>
<sequence>MNPFSASATSSSPHDTQSSLGIDQPRLLLVDDEPRLLASLYELLQGRGYQLVTAATGSEALAHLSRLRFDLVLLDLRLPDIGGHEIMDFINEKGIDADVIVMSGEVGIDAAIGALKRGAYDYLRKPYSREELLKTVANALKQRRLEQANARIASQLENSEKMYRYLVDSSPDIIYTLNHEGKFTFINDRAYQLLGYKREELIGQHYSILVHDEDLERARYVFNERRVDERASRNVELRLKCHAGANQERTFNNTLMTISLNAIGMHVPDQEVRKLEFYGTYGVARDITDRKRAEEVISYQAYHDILTDLPNRILFKDRLGLAVIQAKRKQTELAVMFIDLDRFKLVNDTLGHVKGDELLQQAAGRLKECLRKGDTLARQGGDEFTIVLPELRDRDDARMVADKFLEVLQEPFDLDGHAVHISASIGIAVYPVHGESIDELLRHADIAMYQIKGQGKNGHAFYDPSMQDVSHQKIALEQSLRRALENNELEMYYQPQIDAISGRIVGAEALMRWNHPTRGIVSPGEFLPFAEENGLMLPISDWMIGALCRDMLQWKNIGNQVRLSLNLSPQYLDRGDFYEKMRNALLRYGIAPSQIEVEITENICIRNPQHAIEQLNKLGQLGVSVAIDDFGTGYSSLAYLHRFPVHTIKIDQSFVKEIHDEHGHYPVVLAIISIARGLGLNLIAEGVETDSQARYLRANGCLTMQGYLYHRPMPLGRFIDVLRTQGLPAGASNVLAFQA</sequence>
<dbReference type="RefSeq" id="WP_259450587.1">
    <property type="nucleotide sequence ID" value="NZ_CP119520.1"/>
</dbReference>
<dbReference type="InterPro" id="IPR035965">
    <property type="entry name" value="PAS-like_dom_sf"/>
</dbReference>
<dbReference type="Gene3D" id="3.30.450.20">
    <property type="entry name" value="PAS domain"/>
    <property type="match status" value="1"/>
</dbReference>
<dbReference type="Pfam" id="PF00563">
    <property type="entry name" value="EAL"/>
    <property type="match status" value="1"/>
</dbReference>
<dbReference type="EMBL" id="JANUHC010000007">
    <property type="protein sequence ID" value="MCS0631518.1"/>
    <property type="molecule type" value="Genomic_DNA"/>
</dbReference>
<dbReference type="PROSITE" id="PS50112">
    <property type="entry name" value="PAS"/>
    <property type="match status" value="1"/>
</dbReference>
<dbReference type="PROSITE" id="PS50883">
    <property type="entry name" value="EAL"/>
    <property type="match status" value="1"/>
</dbReference>
<dbReference type="InterPro" id="IPR043128">
    <property type="entry name" value="Rev_trsase/Diguanyl_cyclase"/>
</dbReference>
<dbReference type="CDD" id="cd01949">
    <property type="entry name" value="GGDEF"/>
    <property type="match status" value="1"/>
</dbReference>
<dbReference type="NCBIfam" id="TIGR00229">
    <property type="entry name" value="sensory_box"/>
    <property type="match status" value="1"/>
</dbReference>
<keyword evidence="7" id="KW-1185">Reference proteome</keyword>
<dbReference type="Gene3D" id="3.20.20.450">
    <property type="entry name" value="EAL domain"/>
    <property type="match status" value="1"/>
</dbReference>
<comment type="caution">
    <text evidence="6">The sequence shown here is derived from an EMBL/GenBank/DDBJ whole genome shotgun (WGS) entry which is preliminary data.</text>
</comment>
<dbReference type="CDD" id="cd01948">
    <property type="entry name" value="EAL"/>
    <property type="match status" value="1"/>
</dbReference>
<dbReference type="PANTHER" id="PTHR44757:SF2">
    <property type="entry name" value="BIOFILM ARCHITECTURE MAINTENANCE PROTEIN MBAA"/>
    <property type="match status" value="1"/>
</dbReference>
<protein>
    <submittedName>
        <fullName evidence="6">EAL domain-containing protein</fullName>
    </submittedName>
</protein>
<dbReference type="InterPro" id="IPR013767">
    <property type="entry name" value="PAS_fold"/>
</dbReference>
<evidence type="ECO:0000256" key="1">
    <source>
        <dbReference type="PROSITE-ProRule" id="PRU00169"/>
    </source>
</evidence>
<feature type="modified residue" description="4-aspartylphosphate" evidence="1">
    <location>
        <position position="75"/>
    </location>
</feature>
<dbReference type="SUPFAM" id="SSF141868">
    <property type="entry name" value="EAL domain-like"/>
    <property type="match status" value="1"/>
</dbReference>
<dbReference type="SUPFAM" id="SSF52172">
    <property type="entry name" value="CheY-like"/>
    <property type="match status" value="1"/>
</dbReference>
<dbReference type="PANTHER" id="PTHR44757">
    <property type="entry name" value="DIGUANYLATE CYCLASE DGCP"/>
    <property type="match status" value="1"/>
</dbReference>
<evidence type="ECO:0000313" key="7">
    <source>
        <dbReference type="Proteomes" id="UP001165263"/>
    </source>
</evidence>
<name>A0ABT2C2B8_9BURK</name>
<dbReference type="SMART" id="SM00091">
    <property type="entry name" value="PAS"/>
    <property type="match status" value="1"/>
</dbReference>
<dbReference type="SUPFAM" id="SSF55785">
    <property type="entry name" value="PYP-like sensor domain (PAS domain)"/>
    <property type="match status" value="1"/>
</dbReference>
<dbReference type="InterPro" id="IPR001789">
    <property type="entry name" value="Sig_transdc_resp-reg_receiver"/>
</dbReference>
<dbReference type="SMART" id="SM00052">
    <property type="entry name" value="EAL"/>
    <property type="match status" value="1"/>
</dbReference>
<evidence type="ECO:0000259" key="4">
    <source>
        <dbReference type="PROSITE" id="PS50883"/>
    </source>
</evidence>
<dbReference type="InterPro" id="IPR011006">
    <property type="entry name" value="CheY-like_superfamily"/>
</dbReference>
<dbReference type="Gene3D" id="3.40.50.2300">
    <property type="match status" value="1"/>
</dbReference>
<evidence type="ECO:0000259" key="5">
    <source>
        <dbReference type="PROSITE" id="PS50887"/>
    </source>
</evidence>
<reference evidence="6" key="1">
    <citation type="submission" date="2022-08" db="EMBL/GenBank/DDBJ databases">
        <title>Reclassification of Massilia species as members of the genera Telluria, Duganella, Pseudoduganella, Mokoshia gen. nov. and Zemynaea gen. nov. using orthogonal and non-orthogonal genome-based approaches.</title>
        <authorList>
            <person name="Bowman J.P."/>
        </authorList>
    </citation>
    <scope>NUCLEOTIDE SEQUENCE</scope>
    <source>
        <strain evidence="6">LMG 11547</strain>
    </source>
</reference>
<dbReference type="InterPro" id="IPR001633">
    <property type="entry name" value="EAL_dom"/>
</dbReference>
<dbReference type="InterPro" id="IPR000160">
    <property type="entry name" value="GGDEF_dom"/>
</dbReference>
<dbReference type="SMART" id="SM00448">
    <property type="entry name" value="REC"/>
    <property type="match status" value="1"/>
</dbReference>
<dbReference type="InterPro" id="IPR035919">
    <property type="entry name" value="EAL_sf"/>
</dbReference>
<dbReference type="Pfam" id="PF00989">
    <property type="entry name" value="PAS"/>
    <property type="match status" value="1"/>
</dbReference>
<gene>
    <name evidence="6" type="ORF">NX786_19495</name>
</gene>
<dbReference type="InterPro" id="IPR052155">
    <property type="entry name" value="Biofilm_reg_signaling"/>
</dbReference>
<feature type="domain" description="PAS" evidence="3">
    <location>
        <begin position="159"/>
        <end position="230"/>
    </location>
</feature>
<evidence type="ECO:0000259" key="2">
    <source>
        <dbReference type="PROSITE" id="PS50110"/>
    </source>
</evidence>
<feature type="domain" description="EAL" evidence="4">
    <location>
        <begin position="473"/>
        <end position="726"/>
    </location>
</feature>
<proteinExistence type="predicted"/>
<feature type="domain" description="Response regulatory" evidence="2">
    <location>
        <begin position="26"/>
        <end position="140"/>
    </location>
</feature>
<dbReference type="PROSITE" id="PS50110">
    <property type="entry name" value="RESPONSE_REGULATORY"/>
    <property type="match status" value="1"/>
</dbReference>
<keyword evidence="1" id="KW-0597">Phosphoprotein</keyword>
<dbReference type="PROSITE" id="PS50887">
    <property type="entry name" value="GGDEF"/>
    <property type="match status" value="1"/>
</dbReference>
<dbReference type="Proteomes" id="UP001165263">
    <property type="component" value="Unassembled WGS sequence"/>
</dbReference>
<feature type="domain" description="GGDEF" evidence="5">
    <location>
        <begin position="331"/>
        <end position="464"/>
    </location>
</feature>
<dbReference type="Gene3D" id="3.30.70.270">
    <property type="match status" value="1"/>
</dbReference>
<dbReference type="NCBIfam" id="TIGR00254">
    <property type="entry name" value="GGDEF"/>
    <property type="match status" value="1"/>
</dbReference>
<dbReference type="Pfam" id="PF00072">
    <property type="entry name" value="Response_reg"/>
    <property type="match status" value="1"/>
</dbReference>
<evidence type="ECO:0000313" key="6">
    <source>
        <dbReference type="EMBL" id="MCS0631518.1"/>
    </source>
</evidence>
<dbReference type="CDD" id="cd00130">
    <property type="entry name" value="PAS"/>
    <property type="match status" value="1"/>
</dbReference>
<evidence type="ECO:0000259" key="3">
    <source>
        <dbReference type="PROSITE" id="PS50112"/>
    </source>
</evidence>
<dbReference type="Pfam" id="PF00990">
    <property type="entry name" value="GGDEF"/>
    <property type="match status" value="1"/>
</dbReference>
<dbReference type="InterPro" id="IPR029787">
    <property type="entry name" value="Nucleotide_cyclase"/>
</dbReference>
<accession>A0ABT2C2B8</accession>
<dbReference type="SMART" id="SM00267">
    <property type="entry name" value="GGDEF"/>
    <property type="match status" value="1"/>
</dbReference>
<organism evidence="6 7">
    <name type="scientific">Telluria mixta</name>
    <dbReference type="NCBI Taxonomy" id="34071"/>
    <lineage>
        <taxon>Bacteria</taxon>
        <taxon>Pseudomonadati</taxon>
        <taxon>Pseudomonadota</taxon>
        <taxon>Betaproteobacteria</taxon>
        <taxon>Burkholderiales</taxon>
        <taxon>Oxalobacteraceae</taxon>
        <taxon>Telluria group</taxon>
        <taxon>Telluria</taxon>
    </lineage>
</organism>
<dbReference type="InterPro" id="IPR000014">
    <property type="entry name" value="PAS"/>
</dbReference>